<dbReference type="RefSeq" id="WP_014985399.1">
    <property type="nucleotide sequence ID" value="NC_018681.1"/>
</dbReference>
<protein>
    <submittedName>
        <fullName evidence="1">Uncharacterized protein</fullName>
    </submittedName>
</protein>
<reference evidence="1 2" key="1">
    <citation type="journal article" date="2012" name="J. Bacteriol.">
        <title>Complete genome sequence of Nocardia brasiliensis HUJEG-1.</title>
        <authorList>
            <person name="Vera-Cabrera L."/>
            <person name="Ortiz-Lopez R."/>
            <person name="Elizondo-Gonzalez R."/>
            <person name="Perez-Maya A.A."/>
            <person name="Ocampo-Candiani J."/>
        </authorList>
    </citation>
    <scope>NUCLEOTIDE SEQUENCE [LARGE SCALE GENOMIC DNA]</scope>
    <source>
        <strain evidence="2">ATCC 700358</strain>
    </source>
</reference>
<sequence length="559" mass="60033">MGYDCTLHLVDEDAIREQFVPRLLGSSSGPTVLDRVHPDAENLWRQVRELLLGKDGRAAAAAVSVAAVMFSASMLPYRYERGLALSLAFETGRVFPDSVFLTEAAYAPDGLFAEVVAAHPHLSGQFSSGWFGGNYTTGLYVPAAHVAEVLAWVEEQLVPLPKGEQRQYRGIVATLRAAVDRKLGYWEATDLAVPAAGEFPGDPELMWAQYLGNDGTAAVAVETAPASSIASVLDDIVDGFLLSHSAGRTPRVELWDLSAWPPRLSLQRNEFWVAAARSPSGGWLAQSTADTKARPRVFGPILVDGSDDAPRVLLPAKGPGDADLYAHECYFLGARPVVLYEVKTHLLRFGGMNVGDPLPGPLWLAESGVWEAIPGIPDAAVVKSALGDAARPMTGAARLADGSSVLIWDGNGYELNAAGTGCVRAFDMAAQRSFVEFTSVPAGDDGFFYLSDRRLHEIHRAGTPIRHGEAWTNVMAVRPGPDGGLLLKFGGNDEGDVGVLYFPDDRTYIPLPPEMFDDKSSYSALYWSEGSDHIVVVGGGYVAVRADVVLARPRSALPE</sequence>
<accession>K0EZK0</accession>
<keyword evidence="2" id="KW-1185">Reference proteome</keyword>
<dbReference type="AlphaFoldDB" id="K0EZK0"/>
<evidence type="ECO:0000313" key="2">
    <source>
        <dbReference type="Proteomes" id="UP000006304"/>
    </source>
</evidence>
<gene>
    <name evidence="1" type="ORF">O3I_022945</name>
</gene>
<dbReference type="Proteomes" id="UP000006304">
    <property type="component" value="Chromosome"/>
</dbReference>
<dbReference type="HOGENOM" id="CLU_487320_0_0_11"/>
<organism evidence="1 2">
    <name type="scientific">Nocardia brasiliensis (strain ATCC 700358 / HUJEG-1)</name>
    <dbReference type="NCBI Taxonomy" id="1133849"/>
    <lineage>
        <taxon>Bacteria</taxon>
        <taxon>Bacillati</taxon>
        <taxon>Actinomycetota</taxon>
        <taxon>Actinomycetes</taxon>
        <taxon>Mycobacteriales</taxon>
        <taxon>Nocardiaceae</taxon>
        <taxon>Nocardia</taxon>
    </lineage>
</organism>
<name>K0EZK0_NOCB7</name>
<evidence type="ECO:0000313" key="1">
    <source>
        <dbReference type="EMBL" id="AFU02544.1"/>
    </source>
</evidence>
<proteinExistence type="predicted"/>
<dbReference type="KEGG" id="nbr:O3I_022945"/>
<dbReference type="STRING" id="1133849.O3I_022945"/>
<dbReference type="EMBL" id="CP003876">
    <property type="protein sequence ID" value="AFU02544.1"/>
    <property type="molecule type" value="Genomic_DNA"/>
</dbReference>